<evidence type="ECO:0000256" key="1">
    <source>
        <dbReference type="SAM" id="Phobius"/>
    </source>
</evidence>
<comment type="caution">
    <text evidence="2">The sequence shown here is derived from an EMBL/GenBank/DDBJ whole genome shotgun (WGS) entry which is preliminary data.</text>
</comment>
<gene>
    <name evidence="2" type="primary">RvY_01092-1</name>
    <name evidence="2" type="synonym">RvY_01092.1</name>
    <name evidence="2" type="ORF">RvY_01092</name>
</gene>
<proteinExistence type="predicted"/>
<feature type="transmembrane region" description="Helical" evidence="1">
    <location>
        <begin position="100"/>
        <end position="128"/>
    </location>
</feature>
<protein>
    <recommendedName>
        <fullName evidence="4">MARVEL domain-containing protein</fullName>
    </recommendedName>
</protein>
<dbReference type="Proteomes" id="UP000186922">
    <property type="component" value="Unassembled WGS sequence"/>
</dbReference>
<dbReference type="AlphaFoldDB" id="A0A1D1UPU6"/>
<keyword evidence="3" id="KW-1185">Reference proteome</keyword>
<reference evidence="2 3" key="1">
    <citation type="journal article" date="2016" name="Nat. Commun.">
        <title>Extremotolerant tardigrade genome and improved radiotolerance of human cultured cells by tardigrade-unique protein.</title>
        <authorList>
            <person name="Hashimoto T."/>
            <person name="Horikawa D.D."/>
            <person name="Saito Y."/>
            <person name="Kuwahara H."/>
            <person name="Kozuka-Hata H."/>
            <person name="Shin-I T."/>
            <person name="Minakuchi Y."/>
            <person name="Ohishi K."/>
            <person name="Motoyama A."/>
            <person name="Aizu T."/>
            <person name="Enomoto A."/>
            <person name="Kondo K."/>
            <person name="Tanaka S."/>
            <person name="Hara Y."/>
            <person name="Koshikawa S."/>
            <person name="Sagara H."/>
            <person name="Miura T."/>
            <person name="Yokobori S."/>
            <person name="Miyagawa K."/>
            <person name="Suzuki Y."/>
            <person name="Kubo T."/>
            <person name="Oyama M."/>
            <person name="Kohara Y."/>
            <person name="Fujiyama A."/>
            <person name="Arakawa K."/>
            <person name="Katayama T."/>
            <person name="Toyoda A."/>
            <person name="Kunieda T."/>
        </authorList>
    </citation>
    <scope>NUCLEOTIDE SEQUENCE [LARGE SCALE GENOMIC DNA]</scope>
    <source>
        <strain evidence="2 3">YOKOZUNA-1</strain>
    </source>
</reference>
<keyword evidence="1" id="KW-0472">Membrane</keyword>
<feature type="transmembrane region" description="Helical" evidence="1">
    <location>
        <begin position="187"/>
        <end position="210"/>
    </location>
</feature>
<evidence type="ECO:0000313" key="2">
    <source>
        <dbReference type="EMBL" id="GAU88383.1"/>
    </source>
</evidence>
<keyword evidence="1" id="KW-0812">Transmembrane</keyword>
<feature type="transmembrane region" description="Helical" evidence="1">
    <location>
        <begin position="35"/>
        <end position="62"/>
    </location>
</feature>
<accession>A0A1D1UPU6</accession>
<evidence type="ECO:0000313" key="3">
    <source>
        <dbReference type="Proteomes" id="UP000186922"/>
    </source>
</evidence>
<evidence type="ECO:0008006" key="4">
    <source>
        <dbReference type="Google" id="ProtNLM"/>
    </source>
</evidence>
<sequence>MADIKGPDLVETKLLAGPTVQESSTNPRHMIRFKFALGVFGALEIFFGIISAIIGSIEAILLGGSNSFFAGPVLGIVAVASGVAVFVITRQSTSPRRLKFLLAATAILGLLIAVACTVVCAFSCISASQVGSEHNLQVSTTTTRATTSRATTGRYQNLDEVPTNQKKIVDIANDPSDVTNPSTVKSILIASAVFYILLAISALMTSLIAARNVCFVSKDSAF</sequence>
<dbReference type="EMBL" id="BDGG01000001">
    <property type="protein sequence ID" value="GAU88383.1"/>
    <property type="molecule type" value="Genomic_DNA"/>
</dbReference>
<feature type="transmembrane region" description="Helical" evidence="1">
    <location>
        <begin position="68"/>
        <end position="88"/>
    </location>
</feature>
<keyword evidence="1" id="KW-1133">Transmembrane helix</keyword>
<name>A0A1D1UPU6_RAMVA</name>
<organism evidence="2 3">
    <name type="scientific">Ramazzottius varieornatus</name>
    <name type="common">Water bear</name>
    <name type="synonym">Tardigrade</name>
    <dbReference type="NCBI Taxonomy" id="947166"/>
    <lineage>
        <taxon>Eukaryota</taxon>
        <taxon>Metazoa</taxon>
        <taxon>Ecdysozoa</taxon>
        <taxon>Tardigrada</taxon>
        <taxon>Eutardigrada</taxon>
        <taxon>Parachela</taxon>
        <taxon>Hypsibioidea</taxon>
        <taxon>Ramazzottiidae</taxon>
        <taxon>Ramazzottius</taxon>
    </lineage>
</organism>